<dbReference type="SUPFAM" id="SSF56112">
    <property type="entry name" value="Protein kinase-like (PK-like)"/>
    <property type="match status" value="1"/>
</dbReference>
<dbReference type="InterPro" id="IPR000719">
    <property type="entry name" value="Prot_kinase_dom"/>
</dbReference>
<sequence length="254" mass="26527">MGPLLGERYQVVHPVWRDRLGETHVARDERTGCPVAVRLLRGALATRAVAARLHEERARLVAVRDPHLAAVLDLVEEGAVLAVVSEVVEGQTLRGRLRAGALSAAEIAGVGAGVAAGLAALHEVGLAHGHVDAGTVVLTPTGEVRLTDVGPAHLVTAAPGGREALRAGPAPAPELAAGAVPGPAVDLYALGGLLADLTAGRWPSPVQRLARRLRSRDPHARPTAAEVRTRLSRPENPDDEPTTRPSRRGLARAR</sequence>
<keyword evidence="4" id="KW-0547">Nucleotide-binding</keyword>
<protein>
    <recommendedName>
        <fullName evidence="1">non-specific serine/threonine protein kinase</fullName>
        <ecNumber evidence="1">2.7.11.1</ecNumber>
    </recommendedName>
</protein>
<dbReference type="EC" id="2.7.11.1" evidence="1"/>
<evidence type="ECO:0000313" key="9">
    <source>
        <dbReference type="EMBL" id="OLF17074.1"/>
    </source>
</evidence>
<dbReference type="EMBL" id="MSIE01000021">
    <property type="protein sequence ID" value="OLF17074.1"/>
    <property type="molecule type" value="Genomic_DNA"/>
</dbReference>
<dbReference type="Proteomes" id="UP000185596">
    <property type="component" value="Unassembled WGS sequence"/>
</dbReference>
<reference evidence="9 10" key="1">
    <citation type="submission" date="2016-12" db="EMBL/GenBank/DDBJ databases">
        <title>The draft genome sequence of Actinophytocola sp. 11-183.</title>
        <authorList>
            <person name="Wang W."/>
            <person name="Yuan L."/>
        </authorList>
    </citation>
    <scope>NUCLEOTIDE SEQUENCE [LARGE SCALE GENOMIC DNA]</scope>
    <source>
        <strain evidence="9 10">11-183</strain>
    </source>
</reference>
<dbReference type="AlphaFoldDB" id="A0A1Q8CRX1"/>
<evidence type="ECO:0000256" key="1">
    <source>
        <dbReference type="ARBA" id="ARBA00012513"/>
    </source>
</evidence>
<evidence type="ECO:0000256" key="5">
    <source>
        <dbReference type="ARBA" id="ARBA00022777"/>
    </source>
</evidence>
<dbReference type="Gene3D" id="3.30.200.20">
    <property type="entry name" value="Phosphorylase Kinase, domain 1"/>
    <property type="match status" value="1"/>
</dbReference>
<gene>
    <name evidence="9" type="ORF">BU204_13350</name>
</gene>
<keyword evidence="5" id="KW-0418">Kinase</keyword>
<comment type="caution">
    <text evidence="9">The sequence shown here is derived from an EMBL/GenBank/DDBJ whole genome shotgun (WGS) entry which is preliminary data.</text>
</comment>
<dbReference type="PROSITE" id="PS50011">
    <property type="entry name" value="PROTEIN_KINASE_DOM"/>
    <property type="match status" value="1"/>
</dbReference>
<dbReference type="GO" id="GO:0004674">
    <property type="term" value="F:protein serine/threonine kinase activity"/>
    <property type="evidence" value="ECO:0007669"/>
    <property type="project" value="UniProtKB-KW"/>
</dbReference>
<feature type="region of interest" description="Disordered" evidence="7">
    <location>
        <begin position="211"/>
        <end position="254"/>
    </location>
</feature>
<evidence type="ECO:0000256" key="4">
    <source>
        <dbReference type="ARBA" id="ARBA00022741"/>
    </source>
</evidence>
<evidence type="ECO:0000256" key="2">
    <source>
        <dbReference type="ARBA" id="ARBA00022527"/>
    </source>
</evidence>
<feature type="compositionally biased region" description="Basic and acidic residues" evidence="7">
    <location>
        <begin position="227"/>
        <end position="236"/>
    </location>
</feature>
<evidence type="ECO:0000259" key="8">
    <source>
        <dbReference type="PROSITE" id="PS50011"/>
    </source>
</evidence>
<dbReference type="Pfam" id="PF00069">
    <property type="entry name" value="Pkinase"/>
    <property type="match status" value="1"/>
</dbReference>
<evidence type="ECO:0000256" key="7">
    <source>
        <dbReference type="SAM" id="MobiDB-lite"/>
    </source>
</evidence>
<keyword evidence="10" id="KW-1185">Reference proteome</keyword>
<dbReference type="GO" id="GO:0005524">
    <property type="term" value="F:ATP binding"/>
    <property type="evidence" value="ECO:0007669"/>
    <property type="project" value="UniProtKB-KW"/>
</dbReference>
<keyword evidence="3" id="KW-0808">Transferase</keyword>
<feature type="domain" description="Protein kinase" evidence="8">
    <location>
        <begin position="9"/>
        <end position="254"/>
    </location>
</feature>
<dbReference type="STRING" id="1912961.BU204_13350"/>
<dbReference type="SMART" id="SM00220">
    <property type="entry name" value="S_TKc"/>
    <property type="match status" value="1"/>
</dbReference>
<dbReference type="PANTHER" id="PTHR43289">
    <property type="entry name" value="MITOGEN-ACTIVATED PROTEIN KINASE KINASE KINASE 20-RELATED"/>
    <property type="match status" value="1"/>
</dbReference>
<proteinExistence type="predicted"/>
<dbReference type="PANTHER" id="PTHR43289:SF6">
    <property type="entry name" value="SERINE_THREONINE-PROTEIN KINASE NEKL-3"/>
    <property type="match status" value="1"/>
</dbReference>
<accession>A0A1Q8CRX1</accession>
<dbReference type="InterPro" id="IPR011009">
    <property type="entry name" value="Kinase-like_dom_sf"/>
</dbReference>
<name>A0A1Q8CRX1_9PSEU</name>
<dbReference type="RefSeq" id="WP_075125965.1">
    <property type="nucleotide sequence ID" value="NZ_MSIE01000021.1"/>
</dbReference>
<dbReference type="OrthoDB" id="4716121at2"/>
<evidence type="ECO:0000313" key="10">
    <source>
        <dbReference type="Proteomes" id="UP000185596"/>
    </source>
</evidence>
<keyword evidence="2" id="KW-0723">Serine/threonine-protein kinase</keyword>
<feature type="compositionally biased region" description="Basic residues" evidence="7">
    <location>
        <begin position="245"/>
        <end position="254"/>
    </location>
</feature>
<dbReference type="Gene3D" id="1.10.510.10">
    <property type="entry name" value="Transferase(Phosphotransferase) domain 1"/>
    <property type="match status" value="1"/>
</dbReference>
<evidence type="ECO:0000256" key="6">
    <source>
        <dbReference type="ARBA" id="ARBA00022840"/>
    </source>
</evidence>
<evidence type="ECO:0000256" key="3">
    <source>
        <dbReference type="ARBA" id="ARBA00022679"/>
    </source>
</evidence>
<keyword evidence="6" id="KW-0067">ATP-binding</keyword>
<organism evidence="9 10">
    <name type="scientific">Actinophytocola xanthii</name>
    <dbReference type="NCBI Taxonomy" id="1912961"/>
    <lineage>
        <taxon>Bacteria</taxon>
        <taxon>Bacillati</taxon>
        <taxon>Actinomycetota</taxon>
        <taxon>Actinomycetes</taxon>
        <taxon>Pseudonocardiales</taxon>
        <taxon>Pseudonocardiaceae</taxon>
    </lineage>
</organism>